<sequence>MIYFQSDYVEGCHPKILEKMAETNLEQTPGYGNDDYCAGAREKIRKACGREEVDVHFLVGGTQTNATVIASILKAHQGVISADTGHIACHETGAVEAAGHKVLTLPSKDGTITAEQVAAYCEAHAASTSREHMVQPGMVYISFPTESGTLYSKEQLTSLYAACQKYGLPLYVDGARLGYGLAGSRNDLTLPDIARLCDVFYIGGTKCGALFGEAVVIARESLKKDFRYIMKQHGGMLAKGRLLGIQFDVLFEDDLYEKICKNAVDAALKIRGALEDKGIPLYVSSWTNQQFPILTQAQMQYFSEHAAFEIWEPIDEKNTAVRFCTSWATTGENVQSLVELIRNMPI</sequence>
<keyword evidence="6" id="KW-1185">Reference proteome</keyword>
<comment type="cofactor">
    <cofactor evidence="1">
        <name>pyridoxal 5'-phosphate</name>
        <dbReference type="ChEBI" id="CHEBI:597326"/>
    </cofactor>
</comment>
<dbReference type="InterPro" id="IPR015421">
    <property type="entry name" value="PyrdxlP-dep_Trfase_major"/>
</dbReference>
<keyword evidence="5" id="KW-0808">Transferase</keyword>
<keyword evidence="5" id="KW-0032">Aminotransferase</keyword>
<dbReference type="Gene3D" id="3.40.640.10">
    <property type="entry name" value="Type I PLP-dependent aspartate aminotransferase-like (Major domain)"/>
    <property type="match status" value="1"/>
</dbReference>
<dbReference type="AlphaFoldDB" id="A0A949NE16"/>
<feature type="domain" description="Aromatic amino acid beta-eliminating lyase/threonine aldolase" evidence="4">
    <location>
        <begin position="4"/>
        <end position="242"/>
    </location>
</feature>
<reference evidence="5" key="1">
    <citation type="submission" date="2021-06" db="EMBL/GenBank/DDBJ databases">
        <title>Description of novel taxa of the family Lachnospiraceae.</title>
        <authorList>
            <person name="Chaplin A.V."/>
            <person name="Sokolova S.R."/>
            <person name="Pikina A.P."/>
            <person name="Korzhanova M."/>
            <person name="Belova V."/>
            <person name="Korostin D."/>
            <person name="Efimov B.A."/>
        </authorList>
    </citation>
    <scope>NUCLEOTIDE SEQUENCE</scope>
    <source>
        <strain evidence="5">ASD5720</strain>
    </source>
</reference>
<evidence type="ECO:0000256" key="2">
    <source>
        <dbReference type="ARBA" id="ARBA00006966"/>
    </source>
</evidence>
<dbReference type="InterPro" id="IPR015424">
    <property type="entry name" value="PyrdxlP-dep_Trfase"/>
</dbReference>
<dbReference type="Gene3D" id="3.90.1150.10">
    <property type="entry name" value="Aspartate Aminotransferase, domain 1"/>
    <property type="match status" value="1"/>
</dbReference>
<proteinExistence type="inferred from homology"/>
<dbReference type="GO" id="GO:0016829">
    <property type="term" value="F:lyase activity"/>
    <property type="evidence" value="ECO:0007669"/>
    <property type="project" value="InterPro"/>
</dbReference>
<evidence type="ECO:0000313" key="6">
    <source>
        <dbReference type="Proteomes" id="UP000712157"/>
    </source>
</evidence>
<dbReference type="SUPFAM" id="SSF53383">
    <property type="entry name" value="PLP-dependent transferases"/>
    <property type="match status" value="1"/>
</dbReference>
<dbReference type="PANTHER" id="PTHR48097:SF5">
    <property type="entry name" value="LOW SPECIFICITY L-THREONINE ALDOLASE"/>
    <property type="match status" value="1"/>
</dbReference>
<dbReference type="PANTHER" id="PTHR48097">
    <property type="entry name" value="L-THREONINE ALDOLASE-RELATED"/>
    <property type="match status" value="1"/>
</dbReference>
<name>A0A949NE16_9FIRM</name>
<evidence type="ECO:0000259" key="4">
    <source>
        <dbReference type="Pfam" id="PF01212"/>
    </source>
</evidence>
<gene>
    <name evidence="5" type="ORF">KTH89_04720</name>
</gene>
<protein>
    <submittedName>
        <fullName evidence="5">Aminotransferase class I/II-fold pyridoxal phosphate-dependent enzyme</fullName>
    </submittedName>
</protein>
<organism evidence="5 6">
    <name type="scientific">Diplocloster agilis</name>
    <dbReference type="NCBI Taxonomy" id="2850323"/>
    <lineage>
        <taxon>Bacteria</taxon>
        <taxon>Bacillati</taxon>
        <taxon>Bacillota</taxon>
        <taxon>Clostridia</taxon>
        <taxon>Lachnospirales</taxon>
        <taxon>Lachnospiraceae</taxon>
        <taxon>Diplocloster</taxon>
    </lineage>
</organism>
<dbReference type="Pfam" id="PF01212">
    <property type="entry name" value="Beta_elim_lyase"/>
    <property type="match status" value="1"/>
</dbReference>
<evidence type="ECO:0000256" key="1">
    <source>
        <dbReference type="ARBA" id="ARBA00001933"/>
    </source>
</evidence>
<evidence type="ECO:0000313" key="5">
    <source>
        <dbReference type="EMBL" id="MBU9735829.1"/>
    </source>
</evidence>
<dbReference type="InterPro" id="IPR015422">
    <property type="entry name" value="PyrdxlP-dep_Trfase_small"/>
</dbReference>
<dbReference type="InterPro" id="IPR001597">
    <property type="entry name" value="ArAA_b-elim_lyase/Thr_aldolase"/>
</dbReference>
<dbReference type="EMBL" id="JAHQCW010000005">
    <property type="protein sequence ID" value="MBU9735829.1"/>
    <property type="molecule type" value="Genomic_DNA"/>
</dbReference>
<keyword evidence="3" id="KW-0663">Pyridoxal phosphate</keyword>
<dbReference type="RefSeq" id="WP_238720861.1">
    <property type="nucleotide sequence ID" value="NZ_JAHQCW010000005.1"/>
</dbReference>
<dbReference type="GO" id="GO:0008483">
    <property type="term" value="F:transaminase activity"/>
    <property type="evidence" value="ECO:0007669"/>
    <property type="project" value="UniProtKB-KW"/>
</dbReference>
<evidence type="ECO:0000256" key="3">
    <source>
        <dbReference type="ARBA" id="ARBA00022898"/>
    </source>
</evidence>
<dbReference type="GO" id="GO:0006520">
    <property type="term" value="P:amino acid metabolic process"/>
    <property type="evidence" value="ECO:0007669"/>
    <property type="project" value="InterPro"/>
</dbReference>
<comment type="similarity">
    <text evidence="2">Belongs to the threonine aldolase family.</text>
</comment>
<comment type="caution">
    <text evidence="5">The sequence shown here is derived from an EMBL/GenBank/DDBJ whole genome shotgun (WGS) entry which is preliminary data.</text>
</comment>
<accession>A0A949NE16</accession>
<dbReference type="Proteomes" id="UP000712157">
    <property type="component" value="Unassembled WGS sequence"/>
</dbReference>